<accession>A0ABT6NAP9</accession>
<dbReference type="Proteomes" id="UP001158045">
    <property type="component" value="Unassembled WGS sequence"/>
</dbReference>
<organism evidence="1 2">
    <name type="scientific">Fusibacter bizertensis</name>
    <dbReference type="NCBI Taxonomy" id="1488331"/>
    <lineage>
        <taxon>Bacteria</taxon>
        <taxon>Bacillati</taxon>
        <taxon>Bacillota</taxon>
        <taxon>Clostridia</taxon>
        <taxon>Eubacteriales</taxon>
        <taxon>Eubacteriales Family XII. Incertae Sedis</taxon>
        <taxon>Fusibacter</taxon>
    </lineage>
</organism>
<name>A0ABT6NAP9_9FIRM</name>
<reference evidence="1 2" key="1">
    <citation type="submission" date="2023-04" db="EMBL/GenBank/DDBJ databases">
        <title>Fusibacter bizertensis strain WBS, isolated from littoral bottom sediments of the Arctic seas - biochemical and genomic analysis.</title>
        <authorList>
            <person name="Brioukhanov A.L."/>
        </authorList>
    </citation>
    <scope>NUCLEOTIDE SEQUENCE [LARGE SCALE GENOMIC DNA]</scope>
    <source>
        <strain evidence="1 2">WBS</strain>
    </source>
</reference>
<comment type="caution">
    <text evidence="1">The sequence shown here is derived from an EMBL/GenBank/DDBJ whole genome shotgun (WGS) entry which is preliminary data.</text>
</comment>
<keyword evidence="2" id="KW-1185">Reference proteome</keyword>
<gene>
    <name evidence="1" type="ORF">QE109_05030</name>
</gene>
<dbReference type="EMBL" id="JARYZI010000002">
    <property type="protein sequence ID" value="MDH8677498.1"/>
    <property type="molecule type" value="Genomic_DNA"/>
</dbReference>
<evidence type="ECO:0000313" key="2">
    <source>
        <dbReference type="Proteomes" id="UP001158045"/>
    </source>
</evidence>
<protein>
    <submittedName>
        <fullName evidence="1">Uncharacterized protein</fullName>
    </submittedName>
</protein>
<proteinExistence type="predicted"/>
<dbReference type="RefSeq" id="WP_281093313.1">
    <property type="nucleotide sequence ID" value="NZ_JARYZI010000002.1"/>
</dbReference>
<evidence type="ECO:0000313" key="1">
    <source>
        <dbReference type="EMBL" id="MDH8677498.1"/>
    </source>
</evidence>
<sequence>MKRTLYRSILLLVAVACVLFILFMQPCVKSIKSTTASNITDFKVHEDYLIGQNYIREGAVPGILKKAYFVDKNGRCIDASKLPFEWDIWVAERSSYGALHVTSQEIASIVKQKVENHPLDTQAFALVLHIKPKKECKRRHDYYLKLEYEMLGVQKHIINKALTM</sequence>